<keyword evidence="2" id="KW-1133">Transmembrane helix</keyword>
<feature type="region of interest" description="Disordered" evidence="1">
    <location>
        <begin position="1"/>
        <end position="33"/>
    </location>
</feature>
<dbReference type="eggNOG" id="COG2165">
    <property type="taxonomic scope" value="Bacteria"/>
</dbReference>
<evidence type="ECO:0008006" key="5">
    <source>
        <dbReference type="Google" id="ProtNLM"/>
    </source>
</evidence>
<feature type="region of interest" description="Disordered" evidence="1">
    <location>
        <begin position="132"/>
        <end position="173"/>
    </location>
</feature>
<keyword evidence="4" id="KW-1185">Reference proteome</keyword>
<dbReference type="HOGENOM" id="CLU_1313406_0_0_5"/>
<reference evidence="3 4" key="2">
    <citation type="journal article" date="2010" name="J. Bacteriol.">
        <title>Complete genome sequence of Beijerinckia indica subsp. indica.</title>
        <authorList>
            <person name="Tamas I."/>
            <person name="Dedysh S.N."/>
            <person name="Liesack W."/>
            <person name="Stott M.B."/>
            <person name="Alam M."/>
            <person name="Murrell J.C."/>
            <person name="Dunfield P.F."/>
        </authorList>
    </citation>
    <scope>NUCLEOTIDE SEQUENCE [LARGE SCALE GENOMIC DNA]</scope>
    <source>
        <strain evidence="4">ATCC 9039 / DSM 1715 / NCIMB 8712</strain>
    </source>
</reference>
<evidence type="ECO:0000256" key="2">
    <source>
        <dbReference type="SAM" id="Phobius"/>
    </source>
</evidence>
<dbReference type="Proteomes" id="UP000001695">
    <property type="component" value="Chromosome"/>
</dbReference>
<dbReference type="RefSeq" id="WP_012384571.1">
    <property type="nucleotide sequence ID" value="NC_010581.1"/>
</dbReference>
<feature type="compositionally biased region" description="Low complexity" evidence="1">
    <location>
        <begin position="147"/>
        <end position="163"/>
    </location>
</feature>
<dbReference type="PROSITE" id="PS00409">
    <property type="entry name" value="PROKAR_NTER_METHYL"/>
    <property type="match status" value="1"/>
</dbReference>
<dbReference type="EMBL" id="CP001016">
    <property type="protein sequence ID" value="ACB95214.1"/>
    <property type="molecule type" value="Genomic_DNA"/>
</dbReference>
<accession>B2IBD0</accession>
<evidence type="ECO:0000256" key="1">
    <source>
        <dbReference type="SAM" id="MobiDB-lite"/>
    </source>
</evidence>
<dbReference type="AlphaFoldDB" id="B2IBD0"/>
<dbReference type="InterPro" id="IPR012902">
    <property type="entry name" value="N_methyl_site"/>
</dbReference>
<dbReference type="OrthoDB" id="9888712at2"/>
<dbReference type="STRING" id="395963.Bind_1582"/>
<sequence>MIDLSKPLPRCGTHQPLDGPEGSDQTGTDTFSAPKASLGMAKIFRFGGNRQGSRGFTLVETLAALAVAAIFMAVLTRGFISARASSDLGETTLRGIVLARTLAMEWRENQLTDLTGTRAGFHYRIETRPVQVQTRPSAFPPAPMPSQDQNAAANNAQQPGAAQKPGEDKGPPPVIARVEARIHLTTPSGHVLNYATAKLAFIRPSQEQE</sequence>
<proteinExistence type="predicted"/>
<organism evidence="3 4">
    <name type="scientific">Beijerinckia indica subsp. indica (strain ATCC 9039 / DSM 1715 / NCIMB 8712)</name>
    <dbReference type="NCBI Taxonomy" id="395963"/>
    <lineage>
        <taxon>Bacteria</taxon>
        <taxon>Pseudomonadati</taxon>
        <taxon>Pseudomonadota</taxon>
        <taxon>Alphaproteobacteria</taxon>
        <taxon>Hyphomicrobiales</taxon>
        <taxon>Beijerinckiaceae</taxon>
        <taxon>Beijerinckia</taxon>
    </lineage>
</organism>
<name>B2IBD0_BEII9</name>
<dbReference type="Pfam" id="PF07963">
    <property type="entry name" value="N_methyl"/>
    <property type="match status" value="1"/>
</dbReference>
<keyword evidence="2" id="KW-0812">Transmembrane</keyword>
<gene>
    <name evidence="3" type="ordered locus">Bind_1582</name>
</gene>
<dbReference type="NCBIfam" id="TIGR02532">
    <property type="entry name" value="IV_pilin_GFxxxE"/>
    <property type="match status" value="1"/>
</dbReference>
<dbReference type="KEGG" id="bid:Bind_1582"/>
<evidence type="ECO:0000313" key="3">
    <source>
        <dbReference type="EMBL" id="ACB95214.1"/>
    </source>
</evidence>
<reference evidence="4" key="1">
    <citation type="submission" date="2008-03" db="EMBL/GenBank/DDBJ databases">
        <title>Complete sequence of chromosome of Beijerinckia indica subsp. indica ATCC 9039.</title>
        <authorList>
            <consortium name="US DOE Joint Genome Institute"/>
            <person name="Copeland A."/>
            <person name="Lucas S."/>
            <person name="Lapidus A."/>
            <person name="Glavina del Rio T."/>
            <person name="Dalin E."/>
            <person name="Tice H."/>
            <person name="Bruce D."/>
            <person name="Goodwin L."/>
            <person name="Pitluck S."/>
            <person name="LaButti K."/>
            <person name="Schmutz J."/>
            <person name="Larimer F."/>
            <person name="Land M."/>
            <person name="Hauser L."/>
            <person name="Kyrpides N."/>
            <person name="Mikhailova N."/>
            <person name="Dunfield P.F."/>
            <person name="Dedysh S.N."/>
            <person name="Liesack W."/>
            <person name="Saw J.H."/>
            <person name="Alam M."/>
            <person name="Chen Y."/>
            <person name="Murrell J.C."/>
            <person name="Richardson P."/>
        </authorList>
    </citation>
    <scope>NUCLEOTIDE SEQUENCE [LARGE SCALE GENOMIC DNA]</scope>
    <source>
        <strain evidence="4">ATCC 9039 / DSM 1715 / NCIMB 8712</strain>
    </source>
</reference>
<protein>
    <recommendedName>
        <fullName evidence="5">General secretion pathway protein I</fullName>
    </recommendedName>
</protein>
<evidence type="ECO:0000313" key="4">
    <source>
        <dbReference type="Proteomes" id="UP000001695"/>
    </source>
</evidence>
<keyword evidence="2" id="KW-0472">Membrane</keyword>
<feature type="transmembrane region" description="Helical" evidence="2">
    <location>
        <begin position="55"/>
        <end position="75"/>
    </location>
</feature>